<dbReference type="InterPro" id="IPR018389">
    <property type="entry name" value="DctP_fam"/>
</dbReference>
<keyword evidence="3 4" id="KW-0732">Signal</keyword>
<keyword evidence="2" id="KW-0813">Transport</keyword>
<comment type="similarity">
    <text evidence="1">Belongs to the bacterial solute-binding protein 7 family.</text>
</comment>
<dbReference type="CDD" id="cd13673">
    <property type="entry name" value="PBP2_TRAP_SBP_like_2"/>
    <property type="match status" value="1"/>
</dbReference>
<dbReference type="InterPro" id="IPR038404">
    <property type="entry name" value="TRAP_DctP_sf"/>
</dbReference>
<accession>A0A1I7DT27</accession>
<organism evidence="5 6">
    <name type="scientific">Pseudovibrio denitrificans</name>
    <dbReference type="NCBI Taxonomy" id="258256"/>
    <lineage>
        <taxon>Bacteria</taxon>
        <taxon>Pseudomonadati</taxon>
        <taxon>Pseudomonadota</taxon>
        <taxon>Alphaproteobacteria</taxon>
        <taxon>Hyphomicrobiales</taxon>
        <taxon>Stappiaceae</taxon>
        <taxon>Pseudovibrio</taxon>
    </lineage>
</organism>
<evidence type="ECO:0000256" key="4">
    <source>
        <dbReference type="SAM" id="SignalP"/>
    </source>
</evidence>
<dbReference type="EMBL" id="FPBD01000010">
    <property type="protein sequence ID" value="SFU14840.1"/>
    <property type="molecule type" value="Genomic_DNA"/>
</dbReference>
<dbReference type="RefSeq" id="WP_054784191.1">
    <property type="nucleotide sequence ID" value="NZ_FPBD01000010.1"/>
</dbReference>
<dbReference type="PANTHER" id="PTHR33376">
    <property type="match status" value="1"/>
</dbReference>
<dbReference type="AlphaFoldDB" id="A0A1I7DT27"/>
<evidence type="ECO:0000256" key="2">
    <source>
        <dbReference type="ARBA" id="ARBA00022448"/>
    </source>
</evidence>
<dbReference type="Proteomes" id="UP000183371">
    <property type="component" value="Unassembled WGS sequence"/>
</dbReference>
<dbReference type="NCBIfam" id="NF037995">
    <property type="entry name" value="TRAP_S1"/>
    <property type="match status" value="1"/>
</dbReference>
<dbReference type="Gene3D" id="3.40.190.170">
    <property type="entry name" value="Bacterial extracellular solute-binding protein, family 7"/>
    <property type="match status" value="1"/>
</dbReference>
<keyword evidence="6" id="KW-1185">Reference proteome</keyword>
<dbReference type="Pfam" id="PF03480">
    <property type="entry name" value="DctP"/>
    <property type="match status" value="1"/>
</dbReference>
<dbReference type="PANTHER" id="PTHR33376:SF7">
    <property type="entry name" value="C4-DICARBOXYLATE-BINDING PROTEIN DCTB"/>
    <property type="match status" value="1"/>
</dbReference>
<dbReference type="GO" id="GO:0055085">
    <property type="term" value="P:transmembrane transport"/>
    <property type="evidence" value="ECO:0007669"/>
    <property type="project" value="InterPro"/>
</dbReference>
<protein>
    <submittedName>
        <fullName evidence="5">TRAP-type C4-dicarboxylate transport system, substrate-binding protein</fullName>
    </submittedName>
</protein>
<evidence type="ECO:0000313" key="6">
    <source>
        <dbReference type="Proteomes" id="UP000183371"/>
    </source>
</evidence>
<evidence type="ECO:0000256" key="1">
    <source>
        <dbReference type="ARBA" id="ARBA00009023"/>
    </source>
</evidence>
<feature type="chain" id="PRO_5010364743" evidence="4">
    <location>
        <begin position="31"/>
        <end position="336"/>
    </location>
</feature>
<proteinExistence type="inferred from homology"/>
<reference evidence="6" key="1">
    <citation type="submission" date="2016-10" db="EMBL/GenBank/DDBJ databases">
        <authorList>
            <person name="Varghese N."/>
            <person name="Submissions S."/>
        </authorList>
    </citation>
    <scope>NUCLEOTIDE SEQUENCE [LARGE SCALE GENOMIC DNA]</scope>
    <source>
        <strain evidence="6">DSM 17465</strain>
    </source>
</reference>
<gene>
    <name evidence="5" type="ORF">SAMN05444141_11076</name>
</gene>
<sequence length="336" mass="36806">MIGALKRFSRTTALALSLGMAGFAGGQAQAEESLILAHAMNTDHVFHALSERFMGELDGKAINIDYHPGGDLGDWTSLFEQSMQGVVPMSLTWGASEFDGRLDLAYLGYVVSNWEQAQKLYGPGSDMLDIYNGILHELGLHAVGIIPTDFGSVVIRKGVGKVPVNFPADANGLKIRVPGLPMAVERFNNLGFSAVPIPLAEVYTALQLGTVDARSFSTAVETYSLRDVLETNILTNDYFEHAFWLVNKDWWEGLETADREALQTAIDTTLEWSWGEAQAKSEEFLQKARDAGIKVVELDDAQQAAARKIAHETEWPAMEKIIGSEIMSQIRQAAAN</sequence>
<evidence type="ECO:0000313" key="5">
    <source>
        <dbReference type="EMBL" id="SFU14840.1"/>
    </source>
</evidence>
<feature type="signal peptide" evidence="4">
    <location>
        <begin position="1"/>
        <end position="30"/>
    </location>
</feature>
<name>A0A1I7DT27_9HYPH</name>
<evidence type="ECO:0000256" key="3">
    <source>
        <dbReference type="ARBA" id="ARBA00022729"/>
    </source>
</evidence>